<dbReference type="AlphaFoldDB" id="A0A434AU12"/>
<evidence type="ECO:0000256" key="1">
    <source>
        <dbReference type="ARBA" id="ARBA00004651"/>
    </source>
</evidence>
<feature type="transmembrane region" description="Helical" evidence="6">
    <location>
        <begin position="53"/>
        <end position="78"/>
    </location>
</feature>
<dbReference type="RefSeq" id="WP_127343942.1">
    <property type="nucleotide sequence ID" value="NZ_RJJX01000013.1"/>
</dbReference>
<accession>A0A434AU12</accession>
<keyword evidence="5 6" id="KW-0472">Membrane</keyword>
<feature type="transmembrane region" description="Helical" evidence="6">
    <location>
        <begin position="99"/>
        <end position="117"/>
    </location>
</feature>
<keyword evidence="2" id="KW-1003">Cell membrane</keyword>
<protein>
    <submittedName>
        <fullName evidence="7">YjgP/YjgQ family permease</fullName>
    </submittedName>
</protein>
<reference evidence="7 8" key="1">
    <citation type="submission" date="2018-11" db="EMBL/GenBank/DDBJ databases">
        <title>Parancylomarina longa gen. nov., sp. nov., isolated from sediments of southern Okinawa.</title>
        <authorList>
            <person name="Fu T."/>
        </authorList>
    </citation>
    <scope>NUCLEOTIDE SEQUENCE [LARGE SCALE GENOMIC DNA]</scope>
    <source>
        <strain evidence="7 8">T3-2 S1-C</strain>
    </source>
</reference>
<dbReference type="Pfam" id="PF03739">
    <property type="entry name" value="LptF_LptG"/>
    <property type="match status" value="1"/>
</dbReference>
<evidence type="ECO:0000256" key="2">
    <source>
        <dbReference type="ARBA" id="ARBA00022475"/>
    </source>
</evidence>
<feature type="transmembrane region" description="Helical" evidence="6">
    <location>
        <begin position="404"/>
        <end position="423"/>
    </location>
</feature>
<feature type="transmembrane region" description="Helical" evidence="6">
    <location>
        <begin position="435"/>
        <end position="454"/>
    </location>
</feature>
<comment type="caution">
    <text evidence="7">The sequence shown here is derived from an EMBL/GenBank/DDBJ whole genome shotgun (WGS) entry which is preliminary data.</text>
</comment>
<organism evidence="7 8">
    <name type="scientific">Ancylomarina longa</name>
    <dbReference type="NCBI Taxonomy" id="2487017"/>
    <lineage>
        <taxon>Bacteria</taxon>
        <taxon>Pseudomonadati</taxon>
        <taxon>Bacteroidota</taxon>
        <taxon>Bacteroidia</taxon>
        <taxon>Marinilabiliales</taxon>
        <taxon>Marinifilaceae</taxon>
        <taxon>Ancylomarina</taxon>
    </lineage>
</organism>
<dbReference type="Proteomes" id="UP000282985">
    <property type="component" value="Unassembled WGS sequence"/>
</dbReference>
<feature type="transmembrane region" description="Helical" evidence="6">
    <location>
        <begin position="12"/>
        <end position="33"/>
    </location>
</feature>
<evidence type="ECO:0000313" key="8">
    <source>
        <dbReference type="Proteomes" id="UP000282985"/>
    </source>
</evidence>
<evidence type="ECO:0000256" key="6">
    <source>
        <dbReference type="SAM" id="Phobius"/>
    </source>
</evidence>
<dbReference type="InterPro" id="IPR005495">
    <property type="entry name" value="LptG/LptF_permease"/>
</dbReference>
<evidence type="ECO:0000256" key="4">
    <source>
        <dbReference type="ARBA" id="ARBA00022989"/>
    </source>
</evidence>
<keyword evidence="4 6" id="KW-1133">Transmembrane helix</keyword>
<proteinExistence type="predicted"/>
<name>A0A434AU12_9BACT</name>
<evidence type="ECO:0000313" key="7">
    <source>
        <dbReference type="EMBL" id="RUT77912.1"/>
    </source>
</evidence>
<dbReference type="GO" id="GO:0015920">
    <property type="term" value="P:lipopolysaccharide transport"/>
    <property type="evidence" value="ECO:0007669"/>
    <property type="project" value="TreeGrafter"/>
</dbReference>
<dbReference type="OrthoDB" id="1096108at2"/>
<dbReference type="EMBL" id="RJJX01000013">
    <property type="protein sequence ID" value="RUT77912.1"/>
    <property type="molecule type" value="Genomic_DNA"/>
</dbReference>
<dbReference type="GO" id="GO:0043190">
    <property type="term" value="C:ATP-binding cassette (ABC) transporter complex"/>
    <property type="evidence" value="ECO:0007669"/>
    <property type="project" value="TreeGrafter"/>
</dbReference>
<evidence type="ECO:0000256" key="5">
    <source>
        <dbReference type="ARBA" id="ARBA00023136"/>
    </source>
</evidence>
<keyword evidence="3 6" id="KW-0812">Transmembrane</keyword>
<gene>
    <name evidence="7" type="ORF">DLK05_10540</name>
</gene>
<feature type="transmembrane region" description="Helical" evidence="6">
    <location>
        <begin position="377"/>
        <end position="397"/>
    </location>
</feature>
<comment type="subcellular location">
    <subcellularLocation>
        <location evidence="1">Cell membrane</location>
        <topology evidence="1">Multi-pass membrane protein</topology>
    </subcellularLocation>
</comment>
<sequence>MKRLHSFILKSFLGPLAFTFLICMFVLLMQFLWRFIDEFVGKGLEWTVIAEFLFYVSATLVPMALPLAILLASIMAFGNMGENYELTAMKAAGISLQRIMKPLTILVILISLGAFFFSNNIMPIASLKTSSLLYDIKRQNPELILKEGIFTNDLPKFSIKVGKIDKQSGMLYDLLIYDHRENRGNTNVTVADSGTMITSADKLTMNLTLYSGNIYEEVRQKIRRRNKHHPFRRIKFGAYRTSIALPGNELHRTDEDKFKNSYRMLNLTQLENQKDSLENGLLKKKENFGKSLIAKYYFRKEMKSLRTDSIKRKKLLAKTSDVDSLFSSLSVNKKLTSISNALSYARKARENVSRKDQEFIASTKWIQKYKNEWHRKFTLSFACLIFFFIGAPLGAIIRKGGLGMPVIISVLFFIIYYIISMTAERFSKELVMQPFWGMWTSTIIIMPLGIILTYKATTDSTLFNIENYIDFLKKLNPFQLLKRKSSADN</sequence>
<keyword evidence="8" id="KW-1185">Reference proteome</keyword>
<dbReference type="PANTHER" id="PTHR33529">
    <property type="entry name" value="SLR0882 PROTEIN-RELATED"/>
    <property type="match status" value="1"/>
</dbReference>
<evidence type="ECO:0000256" key="3">
    <source>
        <dbReference type="ARBA" id="ARBA00022692"/>
    </source>
</evidence>
<dbReference type="PANTHER" id="PTHR33529:SF6">
    <property type="entry name" value="YJGP_YJGQ FAMILY PERMEASE"/>
    <property type="match status" value="1"/>
</dbReference>